<dbReference type="InterPro" id="IPR032675">
    <property type="entry name" value="LRR_dom_sf"/>
</dbReference>
<reference evidence="2 3" key="1">
    <citation type="submission" date="2019-09" db="EMBL/GenBank/DDBJ databases">
        <title>Bird 10,000 Genomes (B10K) Project - Family phase.</title>
        <authorList>
            <person name="Zhang G."/>
        </authorList>
    </citation>
    <scope>NUCLEOTIDE SEQUENCE [LARGE SCALE GENOMIC DNA]</scope>
    <source>
        <strain evidence="2">B10K-DU-021-26</strain>
        <tissue evidence="2">Mixed tissue sample</tissue>
    </source>
</reference>
<dbReference type="Gene3D" id="3.80.10.10">
    <property type="entry name" value="Ribonuclease Inhibitor"/>
    <property type="match status" value="1"/>
</dbReference>
<evidence type="ECO:0000313" key="2">
    <source>
        <dbReference type="EMBL" id="NWQ83755.1"/>
    </source>
</evidence>
<dbReference type="EMBL" id="VYZG01003698">
    <property type="protein sequence ID" value="NWQ83755.1"/>
    <property type="molecule type" value="Genomic_DNA"/>
</dbReference>
<dbReference type="PANTHER" id="PTHR14753">
    <property type="entry name" value="F-BOX ONLY PROTEIN 38"/>
    <property type="match status" value="1"/>
</dbReference>
<accession>A0A7K4SD71</accession>
<keyword evidence="3" id="KW-1185">Reference proteome</keyword>
<dbReference type="GO" id="GO:0070936">
    <property type="term" value="P:protein K48-linked ubiquitination"/>
    <property type="evidence" value="ECO:0007669"/>
    <property type="project" value="TreeGrafter"/>
</dbReference>
<name>A0A7K4SD71_COLPI</name>
<feature type="non-terminal residue" evidence="2">
    <location>
        <position position="218"/>
    </location>
</feature>
<feature type="region of interest" description="Disordered" evidence="1">
    <location>
        <begin position="122"/>
        <end position="218"/>
    </location>
</feature>
<gene>
    <name evidence="2" type="primary">Fbxo38</name>
    <name evidence="2" type="ORF">COLPIC_R05216</name>
</gene>
<evidence type="ECO:0000313" key="3">
    <source>
        <dbReference type="Proteomes" id="UP000530263"/>
    </source>
</evidence>
<organism evidence="2 3">
    <name type="scientific">Columbina picui</name>
    <name type="common">Picui ground-dove</name>
    <dbReference type="NCBI Taxonomy" id="115618"/>
    <lineage>
        <taxon>Eukaryota</taxon>
        <taxon>Metazoa</taxon>
        <taxon>Chordata</taxon>
        <taxon>Craniata</taxon>
        <taxon>Vertebrata</taxon>
        <taxon>Euteleostomi</taxon>
        <taxon>Archelosauria</taxon>
        <taxon>Archosauria</taxon>
        <taxon>Dinosauria</taxon>
        <taxon>Saurischia</taxon>
        <taxon>Theropoda</taxon>
        <taxon>Coelurosauria</taxon>
        <taxon>Aves</taxon>
        <taxon>Neognathae</taxon>
        <taxon>Neoaves</taxon>
        <taxon>Columbimorphae</taxon>
        <taxon>Columbiformes</taxon>
        <taxon>Columbidae</taxon>
        <taxon>Columbina</taxon>
    </lineage>
</organism>
<dbReference type="InterPro" id="IPR042354">
    <property type="entry name" value="FBX38"/>
</dbReference>
<dbReference type="GO" id="GO:0005634">
    <property type="term" value="C:nucleus"/>
    <property type="evidence" value="ECO:0007669"/>
    <property type="project" value="TreeGrafter"/>
</dbReference>
<feature type="compositionally biased region" description="Basic and acidic residues" evidence="1">
    <location>
        <begin position="154"/>
        <end position="168"/>
    </location>
</feature>
<dbReference type="Proteomes" id="UP000530263">
    <property type="component" value="Unassembled WGS sequence"/>
</dbReference>
<dbReference type="AlphaFoldDB" id="A0A7K4SD71"/>
<dbReference type="GO" id="GO:0031146">
    <property type="term" value="P:SCF-dependent proteasomal ubiquitin-dependent protein catabolic process"/>
    <property type="evidence" value="ECO:0007669"/>
    <property type="project" value="InterPro"/>
</dbReference>
<evidence type="ECO:0000256" key="1">
    <source>
        <dbReference type="SAM" id="MobiDB-lite"/>
    </source>
</evidence>
<sequence length="218" mass="24236">KMTNGDLVKYGLADVVENPGIITDIGMKAVNEVFSCIKYLVIYNCPHLHNPNNWITDHSRWTRLVDLTLVRCHAIKLDSFSQFIELLPSLEFISLDQMFREPPKGCARVGLSAGTGIGVSSALVSNQNSNNDNDNNNNHQNNNNPNIHHNNHQHPNDQNEENELRQDGQAEEQQIAAEALNEMEEVAHEEGAAVGLEQNEAPAHSQAVVPMEVDEEQA</sequence>
<dbReference type="PANTHER" id="PTHR14753:SF3">
    <property type="entry name" value="F-BOX ONLY PROTEIN 38"/>
    <property type="match status" value="1"/>
</dbReference>
<feature type="non-terminal residue" evidence="2">
    <location>
        <position position="1"/>
    </location>
</feature>
<proteinExistence type="predicted"/>
<dbReference type="SUPFAM" id="SSF52047">
    <property type="entry name" value="RNI-like"/>
    <property type="match status" value="1"/>
</dbReference>
<dbReference type="OrthoDB" id="10036898at2759"/>
<protein>
    <submittedName>
        <fullName evidence="2">FBX38 protein</fullName>
    </submittedName>
</protein>
<feature type="compositionally biased region" description="Low complexity" evidence="1">
    <location>
        <begin position="125"/>
        <end position="148"/>
    </location>
</feature>
<comment type="caution">
    <text evidence="2">The sequence shown here is derived from an EMBL/GenBank/DDBJ whole genome shotgun (WGS) entry which is preliminary data.</text>
</comment>
<dbReference type="GO" id="GO:0005737">
    <property type="term" value="C:cytoplasm"/>
    <property type="evidence" value="ECO:0007669"/>
    <property type="project" value="TreeGrafter"/>
</dbReference>